<dbReference type="EMBL" id="RJKL01000001">
    <property type="protein sequence ID" value="ROP28569.1"/>
    <property type="molecule type" value="Genomic_DNA"/>
</dbReference>
<gene>
    <name evidence="2" type="ORF">EDD30_1333</name>
</gene>
<protein>
    <recommendedName>
        <fullName evidence="4">Secreted protein</fullName>
    </recommendedName>
</protein>
<evidence type="ECO:0000313" key="2">
    <source>
        <dbReference type="EMBL" id="ROP28569.1"/>
    </source>
</evidence>
<feature type="chain" id="PRO_5038510285" description="Secreted protein" evidence="1">
    <location>
        <begin position="21"/>
        <end position="261"/>
    </location>
</feature>
<evidence type="ECO:0000256" key="1">
    <source>
        <dbReference type="SAM" id="SignalP"/>
    </source>
</evidence>
<proteinExistence type="predicted"/>
<sequence>MRRIGIMAAIVIAGLATALAGPPAAASAGPACQARGLLTADGETAYATTTEPGLAVCYPFEGRLGQDLVIGLYIPLEDGTWRGYASRATVLDPGGAVVAAFSAESPQVRPTFRVPVPTLSREGTYTLVLAPIQATSTLRVAASVSSRQVAGTTRVDGPGRQMSYDRVGQDKDLRLAGTSEQFVALRISDFAMATRQAGATPGLWIEVHRAQSDAVAYRGVAFGPGDFTVGPLREDGEFTVRTWPLDGSLGRATVGIVTSRP</sequence>
<dbReference type="OrthoDB" id="5184139at2"/>
<accession>A0A3N1GE50</accession>
<evidence type="ECO:0008006" key="4">
    <source>
        <dbReference type="Google" id="ProtNLM"/>
    </source>
</evidence>
<feature type="signal peptide" evidence="1">
    <location>
        <begin position="1"/>
        <end position="20"/>
    </location>
</feature>
<reference evidence="2 3" key="1">
    <citation type="submission" date="2018-11" db="EMBL/GenBank/DDBJ databases">
        <title>Sequencing the genomes of 1000 actinobacteria strains.</title>
        <authorList>
            <person name="Klenk H.-P."/>
        </authorList>
    </citation>
    <scope>NUCLEOTIDE SEQUENCE [LARGE SCALE GENOMIC DNA]</scope>
    <source>
        <strain evidence="2 3">DSM 43634</strain>
    </source>
</reference>
<dbReference type="RefSeq" id="WP_143162707.1">
    <property type="nucleotide sequence ID" value="NZ_RJKL01000001.1"/>
</dbReference>
<dbReference type="Proteomes" id="UP000271683">
    <property type="component" value="Unassembled WGS sequence"/>
</dbReference>
<comment type="caution">
    <text evidence="2">The sequence shown here is derived from an EMBL/GenBank/DDBJ whole genome shotgun (WGS) entry which is preliminary data.</text>
</comment>
<dbReference type="AlphaFoldDB" id="A0A3N1GE50"/>
<keyword evidence="1" id="KW-0732">Signal</keyword>
<name>A0A3N1GE50_9ACTN</name>
<organism evidence="2 3">
    <name type="scientific">Couchioplanes caeruleus</name>
    <dbReference type="NCBI Taxonomy" id="56438"/>
    <lineage>
        <taxon>Bacteria</taxon>
        <taxon>Bacillati</taxon>
        <taxon>Actinomycetota</taxon>
        <taxon>Actinomycetes</taxon>
        <taxon>Micromonosporales</taxon>
        <taxon>Micromonosporaceae</taxon>
        <taxon>Couchioplanes</taxon>
    </lineage>
</organism>
<evidence type="ECO:0000313" key="3">
    <source>
        <dbReference type="Proteomes" id="UP000271683"/>
    </source>
</evidence>